<evidence type="ECO:0000313" key="3">
    <source>
        <dbReference type="Proteomes" id="UP001152320"/>
    </source>
</evidence>
<proteinExistence type="predicted"/>
<organism evidence="2 3">
    <name type="scientific">Holothuria leucospilota</name>
    <name type="common">Black long sea cucumber</name>
    <name type="synonym">Mertensiothuria leucospilota</name>
    <dbReference type="NCBI Taxonomy" id="206669"/>
    <lineage>
        <taxon>Eukaryota</taxon>
        <taxon>Metazoa</taxon>
        <taxon>Echinodermata</taxon>
        <taxon>Eleutherozoa</taxon>
        <taxon>Echinozoa</taxon>
        <taxon>Holothuroidea</taxon>
        <taxon>Aspidochirotacea</taxon>
        <taxon>Aspidochirotida</taxon>
        <taxon>Holothuriidae</taxon>
        <taxon>Holothuria</taxon>
    </lineage>
</organism>
<feature type="transmembrane region" description="Helical" evidence="1">
    <location>
        <begin position="66"/>
        <end position="90"/>
    </location>
</feature>
<gene>
    <name evidence="2" type="ORF">HOLleu_40592</name>
</gene>
<dbReference type="AlphaFoldDB" id="A0A9Q1BDP8"/>
<keyword evidence="3" id="KW-1185">Reference proteome</keyword>
<feature type="transmembrane region" description="Helical" evidence="1">
    <location>
        <begin position="334"/>
        <end position="354"/>
    </location>
</feature>
<feature type="transmembrane region" description="Helical" evidence="1">
    <location>
        <begin position="267"/>
        <end position="289"/>
    </location>
</feature>
<feature type="transmembrane region" description="Helical" evidence="1">
    <location>
        <begin position="169"/>
        <end position="190"/>
    </location>
</feature>
<keyword evidence="1" id="KW-0472">Membrane</keyword>
<keyword evidence="1" id="KW-0812">Transmembrane</keyword>
<sequence>MTMDAEDTAPLTDNERVNSKRKVPFLLLVVMWSLGVIDWSPPKNRGSHDIFPRPLIGNLKLRRRPFFVFSAAFIFTMTFTSYFGAATYFMCFVGLKQHFLRFVIVIVCYWPSFISGTVFTLHALIKNNCRKSRRETKKTSWITLFQESTFLERLSYLENYKMFPVPKPFVFVFFHFCELLFSFVIVIIYIEVYNKCLTWLSYIWIAAQLIVLTHFANFCYFLYLQRIILEDEYEQTETFIEANRGNLEECTEAVTKFFCNYYQLRKLFLLWLSIIFFSITFGIAAYITWSYKKQDVAGFTVLSTQFPLHPQGMKKACPYSCDDPKYLENQSHRLIFTILALGKLFTPAILSFNVTKGLDIKYMWNRLILRLHLMSKTGESDFWNPLIKYTEELHPKTTMDTKLRFIIPVLGLAFGFLGGWKNQT</sequence>
<evidence type="ECO:0000313" key="2">
    <source>
        <dbReference type="EMBL" id="KAJ8020882.1"/>
    </source>
</evidence>
<comment type="caution">
    <text evidence="2">The sequence shown here is derived from an EMBL/GenBank/DDBJ whole genome shotgun (WGS) entry which is preliminary data.</text>
</comment>
<reference evidence="2" key="1">
    <citation type="submission" date="2021-10" db="EMBL/GenBank/DDBJ databases">
        <title>Tropical sea cucumber genome reveals ecological adaptation and Cuvierian tubules defense mechanism.</title>
        <authorList>
            <person name="Chen T."/>
        </authorList>
    </citation>
    <scope>NUCLEOTIDE SEQUENCE</scope>
    <source>
        <strain evidence="2">Nanhai2018</strain>
        <tissue evidence="2">Muscle</tissue>
    </source>
</reference>
<feature type="transmembrane region" description="Helical" evidence="1">
    <location>
        <begin position="102"/>
        <end position="125"/>
    </location>
</feature>
<dbReference type="Proteomes" id="UP001152320">
    <property type="component" value="Chromosome 22"/>
</dbReference>
<feature type="transmembrane region" description="Helical" evidence="1">
    <location>
        <begin position="403"/>
        <end position="420"/>
    </location>
</feature>
<protein>
    <submittedName>
        <fullName evidence="2">Uncharacterized protein</fullName>
    </submittedName>
</protein>
<keyword evidence="1" id="KW-1133">Transmembrane helix</keyword>
<feature type="transmembrane region" description="Helical" evidence="1">
    <location>
        <begin position="202"/>
        <end position="223"/>
    </location>
</feature>
<accession>A0A9Q1BDP8</accession>
<dbReference type="EMBL" id="JAIZAY010000022">
    <property type="protein sequence ID" value="KAJ8020882.1"/>
    <property type="molecule type" value="Genomic_DNA"/>
</dbReference>
<evidence type="ECO:0000256" key="1">
    <source>
        <dbReference type="SAM" id="Phobius"/>
    </source>
</evidence>
<name>A0A9Q1BDP8_HOLLE</name>